<feature type="compositionally biased region" description="Basic and acidic residues" evidence="1">
    <location>
        <begin position="591"/>
        <end position="606"/>
    </location>
</feature>
<organism evidence="2 3">
    <name type="scientific">Zostera marina</name>
    <name type="common">Eelgrass</name>
    <dbReference type="NCBI Taxonomy" id="29655"/>
    <lineage>
        <taxon>Eukaryota</taxon>
        <taxon>Viridiplantae</taxon>
        <taxon>Streptophyta</taxon>
        <taxon>Embryophyta</taxon>
        <taxon>Tracheophyta</taxon>
        <taxon>Spermatophyta</taxon>
        <taxon>Magnoliopsida</taxon>
        <taxon>Liliopsida</taxon>
        <taxon>Zosteraceae</taxon>
        <taxon>Zostera</taxon>
    </lineage>
</organism>
<dbReference type="Proteomes" id="UP000036987">
    <property type="component" value="Unassembled WGS sequence"/>
</dbReference>
<gene>
    <name evidence="2" type="ORF">ZOSMA_201G00020</name>
</gene>
<sequence length="616" mass="73460">MSPITPPRTRYSERNDHISRVLTEKFTLVSQKLIAMGFSAEELMALFENNWRLDNSIHWLLHRRRTMKITRRDLTHSSNIDISNDSKAIKELSRRFNCTMRDVERIVISYDGDLEKTANFLMLNQQQHMRYEILSPTECLHQFRTRDLSNDQNPFQRSTFDMPRERCLYQSNDRSQFDHPSFDMIRETSLHQPDDRNPFEHPSTDINIQIQEEASRNARYTMQHPKSTSNLVNELSPTDGEWDPFKPSFFDTVRENWLKYLSNNQNQFQHFTFDMARERSLYQSNDQNQFDRPSFDITRETSLHQPNDRNQFERPSTNINIQIQEEASRNARYTMQHPKSTTNLVNELSPTDGEWNPFKPSFFDTVRENWLKYLSNHQNPTNLVNELSPTNGEWNPFKPSFFDTVRENWLKYLSNNQNQFQHSTFDMPRERSLYQSNNQNQFDRPSTDINIQIQEEASRNAKCTIQHPKSTTNLVNELSPTDGEWNPFKPSFFDTVRENWLKYLSNQQNSTNLVNELSPINGEWNPFKPSFFDTVRENWLKYLSNNQNQFQHSTFDMPRERSLYQSNNQNQFGHPSFDMTLETSLHQPIDRNQFDRPSFDMTRETSLHQPNDRNSW</sequence>
<proteinExistence type="predicted"/>
<evidence type="ECO:0000313" key="2">
    <source>
        <dbReference type="EMBL" id="KMZ69971.1"/>
    </source>
</evidence>
<keyword evidence="3" id="KW-1185">Reference proteome</keyword>
<protein>
    <recommendedName>
        <fullName evidence="4">UBA domain-containing protein</fullName>
    </recommendedName>
</protein>
<name>A0A0K9PLV9_ZOSMR</name>
<accession>A0A0K9PLV9</accession>
<evidence type="ECO:0008006" key="4">
    <source>
        <dbReference type="Google" id="ProtNLM"/>
    </source>
</evidence>
<reference evidence="3" key="1">
    <citation type="journal article" date="2016" name="Nature">
        <title>The genome of the seagrass Zostera marina reveals angiosperm adaptation to the sea.</title>
        <authorList>
            <person name="Olsen J.L."/>
            <person name="Rouze P."/>
            <person name="Verhelst B."/>
            <person name="Lin Y.-C."/>
            <person name="Bayer T."/>
            <person name="Collen J."/>
            <person name="Dattolo E."/>
            <person name="De Paoli E."/>
            <person name="Dittami S."/>
            <person name="Maumus F."/>
            <person name="Michel G."/>
            <person name="Kersting A."/>
            <person name="Lauritano C."/>
            <person name="Lohaus R."/>
            <person name="Toepel M."/>
            <person name="Tonon T."/>
            <person name="Vanneste K."/>
            <person name="Amirebrahimi M."/>
            <person name="Brakel J."/>
            <person name="Bostroem C."/>
            <person name="Chovatia M."/>
            <person name="Grimwood J."/>
            <person name="Jenkins J.W."/>
            <person name="Jueterbock A."/>
            <person name="Mraz A."/>
            <person name="Stam W.T."/>
            <person name="Tice H."/>
            <person name="Bornberg-Bauer E."/>
            <person name="Green P.J."/>
            <person name="Pearson G.A."/>
            <person name="Procaccini G."/>
            <person name="Duarte C.M."/>
            <person name="Schmutz J."/>
            <person name="Reusch T.B.H."/>
            <person name="Van de Peer Y."/>
        </authorList>
    </citation>
    <scope>NUCLEOTIDE SEQUENCE [LARGE SCALE GENOMIC DNA]</scope>
    <source>
        <strain evidence="3">cv. Finnish</strain>
    </source>
</reference>
<dbReference type="EMBL" id="LFYR01000733">
    <property type="protein sequence ID" value="KMZ69971.1"/>
    <property type="molecule type" value="Genomic_DNA"/>
</dbReference>
<dbReference type="STRING" id="29655.A0A0K9PLV9"/>
<dbReference type="PANTHER" id="PTHR35294:SF1">
    <property type="entry name" value="OS05G0409000 PROTEIN"/>
    <property type="match status" value="1"/>
</dbReference>
<comment type="caution">
    <text evidence="2">The sequence shown here is derived from an EMBL/GenBank/DDBJ whole genome shotgun (WGS) entry which is preliminary data.</text>
</comment>
<evidence type="ECO:0000313" key="3">
    <source>
        <dbReference type="Proteomes" id="UP000036987"/>
    </source>
</evidence>
<dbReference type="PANTHER" id="PTHR35294">
    <property type="entry name" value="UBIQUITIN-ASSOCIATED/TRANSLATION ELONGATION FACTOR EF1B PROTEIN"/>
    <property type="match status" value="1"/>
</dbReference>
<evidence type="ECO:0000256" key="1">
    <source>
        <dbReference type="SAM" id="MobiDB-lite"/>
    </source>
</evidence>
<dbReference type="AlphaFoldDB" id="A0A0K9PLV9"/>
<feature type="region of interest" description="Disordered" evidence="1">
    <location>
        <begin position="591"/>
        <end position="616"/>
    </location>
</feature>
<feature type="compositionally biased region" description="Polar residues" evidence="1">
    <location>
        <begin position="607"/>
        <end position="616"/>
    </location>
</feature>